<dbReference type="AlphaFoldDB" id="K1S088"/>
<evidence type="ECO:0000313" key="2">
    <source>
        <dbReference type="EMBL" id="EKC48754.1"/>
    </source>
</evidence>
<sequence>MAASTNLDEVEVKDGWAEKILGCEGAIAYKNIKRNKSVYKATIRALSLGVLLLLLTGGLFGQAKEFREWMNPNSKE</sequence>
<keyword evidence="1" id="KW-0472">Membrane</keyword>
<organism evidence="2">
    <name type="scientific">human gut metagenome</name>
    <dbReference type="NCBI Taxonomy" id="408170"/>
    <lineage>
        <taxon>unclassified sequences</taxon>
        <taxon>metagenomes</taxon>
        <taxon>organismal metagenomes</taxon>
    </lineage>
</organism>
<dbReference type="EMBL" id="AJWZ01010340">
    <property type="protein sequence ID" value="EKC48754.1"/>
    <property type="molecule type" value="Genomic_DNA"/>
</dbReference>
<name>K1S088_9ZZZZ</name>
<proteinExistence type="predicted"/>
<reference evidence="2" key="1">
    <citation type="journal article" date="2013" name="Environ. Microbiol.">
        <title>Microbiota from the distal guts of lean and obese adolescents exhibit partial functional redundancy besides clear differences in community structure.</title>
        <authorList>
            <person name="Ferrer M."/>
            <person name="Ruiz A."/>
            <person name="Lanza F."/>
            <person name="Haange S.B."/>
            <person name="Oberbach A."/>
            <person name="Till H."/>
            <person name="Bargiela R."/>
            <person name="Campoy C."/>
            <person name="Segura M.T."/>
            <person name="Richter M."/>
            <person name="von Bergen M."/>
            <person name="Seifert J."/>
            <person name="Suarez A."/>
        </authorList>
    </citation>
    <scope>NUCLEOTIDE SEQUENCE</scope>
</reference>
<keyword evidence="1" id="KW-0812">Transmembrane</keyword>
<gene>
    <name evidence="2" type="ORF">OBE_15008</name>
</gene>
<keyword evidence="1" id="KW-1133">Transmembrane helix</keyword>
<accession>K1S088</accession>
<comment type="caution">
    <text evidence="2">The sequence shown here is derived from an EMBL/GenBank/DDBJ whole genome shotgun (WGS) entry which is preliminary data.</text>
</comment>
<protein>
    <submittedName>
        <fullName evidence="2">Uncharacterized protein</fullName>
    </submittedName>
</protein>
<evidence type="ECO:0000256" key="1">
    <source>
        <dbReference type="SAM" id="Phobius"/>
    </source>
</evidence>
<feature type="transmembrane region" description="Helical" evidence="1">
    <location>
        <begin position="43"/>
        <end position="63"/>
    </location>
</feature>